<evidence type="ECO:0000313" key="1">
    <source>
        <dbReference type="WBParaSite" id="ASIM_0000075401-mRNA-1"/>
    </source>
</evidence>
<protein>
    <submittedName>
        <fullName evidence="1">ATP synthase subunit s, mitochondrial</fullName>
    </submittedName>
</protein>
<dbReference type="Gene3D" id="3.80.10.10">
    <property type="entry name" value="Ribonuclease Inhibitor"/>
    <property type="match status" value="1"/>
</dbReference>
<dbReference type="InterPro" id="IPR032675">
    <property type="entry name" value="LRR_dom_sf"/>
</dbReference>
<dbReference type="AlphaFoldDB" id="A0A0M3IZS1"/>
<organism evidence="1">
    <name type="scientific">Anisakis simplex</name>
    <name type="common">Herring worm</name>
    <dbReference type="NCBI Taxonomy" id="6269"/>
    <lineage>
        <taxon>Eukaryota</taxon>
        <taxon>Metazoa</taxon>
        <taxon>Ecdysozoa</taxon>
        <taxon>Nematoda</taxon>
        <taxon>Chromadorea</taxon>
        <taxon>Rhabditida</taxon>
        <taxon>Spirurina</taxon>
        <taxon>Ascaridomorpha</taxon>
        <taxon>Ascaridoidea</taxon>
        <taxon>Anisakidae</taxon>
        <taxon>Anisakis</taxon>
        <taxon>Anisakis simplex complex</taxon>
    </lineage>
</organism>
<name>A0A0M3IZS1_ANISI</name>
<proteinExistence type="predicted"/>
<sequence>LFQVDASDSAIANAGFAYFRECRQLQSLKLNFCDYFGDEAIRELALGRPAYTLRNLEIVLNPAITDGVMYWLARLKALRRLHLYFLPYVSNRAGMLRQLKMALPKCTVTFPKEEKVGYGYEE</sequence>
<dbReference type="WBParaSite" id="ASIM_0000075401-mRNA-1">
    <property type="protein sequence ID" value="ASIM_0000075401-mRNA-1"/>
    <property type="gene ID" value="ASIM_0000075401"/>
</dbReference>
<accession>A0A0M3IZS1</accession>
<dbReference type="SUPFAM" id="SSF52047">
    <property type="entry name" value="RNI-like"/>
    <property type="match status" value="1"/>
</dbReference>
<reference evidence="1" key="1">
    <citation type="submission" date="2017-02" db="UniProtKB">
        <authorList>
            <consortium name="WormBaseParasite"/>
        </authorList>
    </citation>
    <scope>IDENTIFICATION</scope>
</reference>